<name>A0A6M3KKV9_9ZZZZ</name>
<gene>
    <name evidence="4" type="ORF">MM415A00396_0043</name>
</gene>
<organism evidence="4">
    <name type="scientific">viral metagenome</name>
    <dbReference type="NCBI Taxonomy" id="1070528"/>
    <lineage>
        <taxon>unclassified sequences</taxon>
        <taxon>metagenomes</taxon>
        <taxon>organismal metagenomes</taxon>
    </lineage>
</organism>
<accession>A0A6M3KKV9</accession>
<dbReference type="Gene3D" id="1.10.443.10">
    <property type="entry name" value="Intergrase catalytic core"/>
    <property type="match status" value="1"/>
</dbReference>
<dbReference type="InterPro" id="IPR057084">
    <property type="entry name" value="Int_N"/>
</dbReference>
<evidence type="ECO:0000313" key="4">
    <source>
        <dbReference type="EMBL" id="QJA82607.1"/>
    </source>
</evidence>
<keyword evidence="1" id="KW-0238">DNA-binding</keyword>
<protein>
    <submittedName>
        <fullName evidence="4">Putative site-specific tyrosine recombinase</fullName>
    </submittedName>
</protein>
<feature type="domain" description="Tyr recombinase" evidence="3">
    <location>
        <begin position="169"/>
        <end position="348"/>
    </location>
</feature>
<dbReference type="GO" id="GO:0015074">
    <property type="term" value="P:DNA integration"/>
    <property type="evidence" value="ECO:0007669"/>
    <property type="project" value="InterPro"/>
</dbReference>
<dbReference type="Pfam" id="PF24624">
    <property type="entry name" value="Int_N"/>
    <property type="match status" value="1"/>
</dbReference>
<dbReference type="InterPro" id="IPR013762">
    <property type="entry name" value="Integrase-like_cat_sf"/>
</dbReference>
<dbReference type="AlphaFoldDB" id="A0A6M3KKV9"/>
<evidence type="ECO:0000259" key="3">
    <source>
        <dbReference type="PROSITE" id="PS51898"/>
    </source>
</evidence>
<proteinExistence type="predicted"/>
<dbReference type="PROSITE" id="PS51898">
    <property type="entry name" value="TYR_RECOMBINASE"/>
    <property type="match status" value="1"/>
</dbReference>
<dbReference type="InterPro" id="IPR002104">
    <property type="entry name" value="Integrase_catalytic"/>
</dbReference>
<keyword evidence="2" id="KW-0233">DNA recombination</keyword>
<dbReference type="GO" id="GO:0003677">
    <property type="term" value="F:DNA binding"/>
    <property type="evidence" value="ECO:0007669"/>
    <property type="project" value="UniProtKB-KW"/>
</dbReference>
<dbReference type="Pfam" id="PF00589">
    <property type="entry name" value="Phage_integrase"/>
    <property type="match status" value="1"/>
</dbReference>
<sequence>MRPKKPANRDLPPRMIRRVRKLKSGEEWIGYYYAGRDDAGKRKEIPLGTDADEARVKWAQLERKQVPLAAKTVGDLLRRYDRDVIPGKGVKTQNDNRKCLTQLYKAFDSAPMDAITPQIIAQYRDARTAPVRANREIALLSHAFNMAREWGIYNKENPTRGVRRNKEEPRDVYVTDEVWEALYLEAPKDLRLAMDIAYLTGQRPADVRKMRWSDVGDDFLMVGQGKTSTKLRIRLHIDGLRTGLGRLLDQLDRTRPHLITNENGAQLTENMLRLRFEPARKRAAAKAIANKDPDLAAAIMQFQFRDIRPKAASEIVSLEDASDLLGHTTQGMTQRVYRRVGKVVNPVK</sequence>
<dbReference type="Gene3D" id="1.10.150.130">
    <property type="match status" value="1"/>
</dbReference>
<evidence type="ECO:0000256" key="1">
    <source>
        <dbReference type="ARBA" id="ARBA00023125"/>
    </source>
</evidence>
<evidence type="ECO:0000256" key="2">
    <source>
        <dbReference type="ARBA" id="ARBA00023172"/>
    </source>
</evidence>
<dbReference type="GO" id="GO:0006310">
    <property type="term" value="P:DNA recombination"/>
    <property type="evidence" value="ECO:0007669"/>
    <property type="project" value="UniProtKB-KW"/>
</dbReference>
<dbReference type="EMBL" id="MT142491">
    <property type="protein sequence ID" value="QJA82607.1"/>
    <property type="molecule type" value="Genomic_DNA"/>
</dbReference>
<dbReference type="InterPro" id="IPR011010">
    <property type="entry name" value="DNA_brk_join_enz"/>
</dbReference>
<dbReference type="SUPFAM" id="SSF56349">
    <property type="entry name" value="DNA breaking-rejoining enzymes"/>
    <property type="match status" value="1"/>
</dbReference>
<reference evidence="4" key="1">
    <citation type="submission" date="2020-03" db="EMBL/GenBank/DDBJ databases">
        <title>The deep terrestrial virosphere.</title>
        <authorList>
            <person name="Holmfeldt K."/>
            <person name="Nilsson E."/>
            <person name="Simone D."/>
            <person name="Lopez-Fernandez M."/>
            <person name="Wu X."/>
            <person name="de Brujin I."/>
            <person name="Lundin D."/>
            <person name="Andersson A."/>
            <person name="Bertilsson S."/>
            <person name="Dopson M."/>
        </authorList>
    </citation>
    <scope>NUCLEOTIDE SEQUENCE</scope>
    <source>
        <strain evidence="4">MM415A00396</strain>
    </source>
</reference>
<dbReference type="InterPro" id="IPR010998">
    <property type="entry name" value="Integrase_recombinase_N"/>
</dbReference>